<reference evidence="2" key="1">
    <citation type="journal article" date="2021" name="Proc. Natl. Acad. Sci. U.S.A.">
        <title>Global biogeography of chemosynthetic symbionts reveals both localized and globally distributed symbiont groups. .</title>
        <authorList>
            <person name="Osvatic J.T."/>
            <person name="Wilkins L.G.E."/>
            <person name="Leibrecht L."/>
            <person name="Leray M."/>
            <person name="Zauner S."/>
            <person name="Polzin J."/>
            <person name="Camacho Y."/>
            <person name="Gros O."/>
            <person name="van Gils J.A."/>
            <person name="Eisen J.A."/>
            <person name="Petersen J.M."/>
            <person name="Yuen B."/>
        </authorList>
    </citation>
    <scope>NUCLEOTIDE SEQUENCE</scope>
    <source>
        <strain evidence="2">MAGclacostrist064TRANS</strain>
    </source>
</reference>
<feature type="domain" description="HEPN" evidence="1">
    <location>
        <begin position="64"/>
        <end position="137"/>
    </location>
</feature>
<organism evidence="2 3">
    <name type="scientific">Candidatus Thiodiazotropha taylori</name>
    <dbReference type="NCBI Taxonomy" id="2792791"/>
    <lineage>
        <taxon>Bacteria</taxon>
        <taxon>Pseudomonadati</taxon>
        <taxon>Pseudomonadota</taxon>
        <taxon>Gammaproteobacteria</taxon>
        <taxon>Chromatiales</taxon>
        <taxon>Sedimenticolaceae</taxon>
        <taxon>Candidatus Thiodiazotropha</taxon>
    </lineage>
</organism>
<name>A0A9E4KEP4_9GAMM</name>
<protein>
    <submittedName>
        <fullName evidence="2">HEPN domain-containing protein</fullName>
    </submittedName>
</protein>
<evidence type="ECO:0000313" key="3">
    <source>
        <dbReference type="Proteomes" id="UP000886667"/>
    </source>
</evidence>
<dbReference type="InterPro" id="IPR007842">
    <property type="entry name" value="HEPN_dom"/>
</dbReference>
<dbReference type="Proteomes" id="UP000886667">
    <property type="component" value="Unassembled WGS sequence"/>
</dbReference>
<comment type="caution">
    <text evidence="2">The sequence shown here is derived from an EMBL/GenBank/DDBJ whole genome shotgun (WGS) entry which is preliminary data.</text>
</comment>
<dbReference type="EMBL" id="JAEPCM010000421">
    <property type="protein sequence ID" value="MCG7947082.1"/>
    <property type="molecule type" value="Genomic_DNA"/>
</dbReference>
<dbReference type="AlphaFoldDB" id="A0A9E4KEP4"/>
<dbReference type="Pfam" id="PF05168">
    <property type="entry name" value="HEPN"/>
    <property type="match status" value="1"/>
</dbReference>
<proteinExistence type="predicted"/>
<gene>
    <name evidence="2" type="ORF">JAZ07_12125</name>
</gene>
<dbReference type="Gene3D" id="1.20.120.330">
    <property type="entry name" value="Nucleotidyltransferases domain 2"/>
    <property type="match status" value="1"/>
</dbReference>
<evidence type="ECO:0000313" key="2">
    <source>
        <dbReference type="EMBL" id="MCG7947082.1"/>
    </source>
</evidence>
<evidence type="ECO:0000259" key="1">
    <source>
        <dbReference type="Pfam" id="PF05168"/>
    </source>
</evidence>
<sequence>MNTDQIEVIERKISQIYTSCNNEDLQKNELPRQAVIMVGYSEQYLAAAKVIEANLHLILPRLQMTGQAIELILKACIAGCNQTPPHDHDLIKLCKRCVNYDYCLSEADVAWIFHLNHHFYKDVVTKTKYKSRYPTGSIEPVGGVCPEVDKFQDILDKLKKQIINNIGVEYF</sequence>
<accession>A0A9E4KEP4</accession>